<dbReference type="RefSeq" id="XP_020047763.1">
    <property type="nucleotide sequence ID" value="XM_020193074.1"/>
</dbReference>
<proteinExistence type="predicted"/>
<dbReference type="EMBL" id="KV454479">
    <property type="protein sequence ID" value="ODV61456.1"/>
    <property type="molecule type" value="Genomic_DNA"/>
</dbReference>
<evidence type="ECO:0000256" key="1">
    <source>
        <dbReference type="SAM" id="Coils"/>
    </source>
</evidence>
<evidence type="ECO:0000313" key="2">
    <source>
        <dbReference type="EMBL" id="ODV61456.1"/>
    </source>
</evidence>
<gene>
    <name evidence="2" type="ORF">ASCRUDRAFT_75467</name>
</gene>
<evidence type="ECO:0000313" key="3">
    <source>
        <dbReference type="Proteomes" id="UP000095038"/>
    </source>
</evidence>
<dbReference type="InParanoid" id="A0A1D2VII5"/>
<organism evidence="2 3">
    <name type="scientific">Ascoidea rubescens DSM 1968</name>
    <dbReference type="NCBI Taxonomy" id="1344418"/>
    <lineage>
        <taxon>Eukaryota</taxon>
        <taxon>Fungi</taxon>
        <taxon>Dikarya</taxon>
        <taxon>Ascomycota</taxon>
        <taxon>Saccharomycotina</taxon>
        <taxon>Saccharomycetes</taxon>
        <taxon>Ascoideaceae</taxon>
        <taxon>Ascoidea</taxon>
    </lineage>
</organism>
<protein>
    <submittedName>
        <fullName evidence="2">Uncharacterized protein</fullName>
    </submittedName>
</protein>
<keyword evidence="3" id="KW-1185">Reference proteome</keyword>
<dbReference type="GeneID" id="30966710"/>
<feature type="coiled-coil region" evidence="1">
    <location>
        <begin position="43"/>
        <end position="80"/>
    </location>
</feature>
<accession>A0A1D2VII5</accession>
<dbReference type="AlphaFoldDB" id="A0A1D2VII5"/>
<reference evidence="3" key="1">
    <citation type="submission" date="2016-05" db="EMBL/GenBank/DDBJ databases">
        <title>Comparative genomics of biotechnologically important yeasts.</title>
        <authorList>
            <consortium name="DOE Joint Genome Institute"/>
            <person name="Riley R."/>
            <person name="Haridas S."/>
            <person name="Wolfe K.H."/>
            <person name="Lopes M.R."/>
            <person name="Hittinger C.T."/>
            <person name="Goker M."/>
            <person name="Salamov A."/>
            <person name="Wisecaver J."/>
            <person name="Long T.M."/>
            <person name="Aerts A.L."/>
            <person name="Barry K."/>
            <person name="Choi C."/>
            <person name="Clum A."/>
            <person name="Coughlan A.Y."/>
            <person name="Deshpande S."/>
            <person name="Douglass A.P."/>
            <person name="Hanson S.J."/>
            <person name="Klenk H.-P."/>
            <person name="Labutti K."/>
            <person name="Lapidus A."/>
            <person name="Lindquist E."/>
            <person name="Lipzen A."/>
            <person name="Meier-Kolthoff J.P."/>
            <person name="Ohm R.A."/>
            <person name="Otillar R.P."/>
            <person name="Pangilinan J."/>
            <person name="Peng Y."/>
            <person name="Rokas A."/>
            <person name="Rosa C.A."/>
            <person name="Scheuner C."/>
            <person name="Sibirny A.A."/>
            <person name="Slot J.C."/>
            <person name="Stielow J.B."/>
            <person name="Sun H."/>
            <person name="Kurtzman C.P."/>
            <person name="Blackwell M."/>
            <person name="Grigoriev I.V."/>
            <person name="Jeffries T.W."/>
        </authorList>
    </citation>
    <scope>NUCLEOTIDE SEQUENCE [LARGE SCALE GENOMIC DNA]</scope>
    <source>
        <strain evidence="3">DSM 1968</strain>
    </source>
</reference>
<name>A0A1D2VII5_9ASCO</name>
<dbReference type="Proteomes" id="UP000095038">
    <property type="component" value="Unassembled WGS sequence"/>
</dbReference>
<keyword evidence="1" id="KW-0175">Coiled coil</keyword>
<sequence length="193" mass="22809">MNDEENILEKLLSWIDNILNFLKFYKKTDDPNLKIDLNEFLKNNTDKINIEKLKKEVDDIVEEKNKINQFYEQNKDANNNYLGNMVNYHFNIDNTIDTNKNGISEIHMNLKDGAIMMGINEIDFNELTDDLNELTKINSNNLDQETKLDKFLENKDYSTGSSDKKLKKSEISKLSKEFQKILFQMLDFYDNKQ</sequence>